<accession>A0ABW4YHZ2</accession>
<dbReference type="RefSeq" id="WP_377770312.1">
    <property type="nucleotide sequence ID" value="NZ_JBHUHO010000014.1"/>
</dbReference>
<comment type="caution">
    <text evidence="1">The sequence shown here is derived from an EMBL/GenBank/DDBJ whole genome shotgun (WGS) entry which is preliminary data.</text>
</comment>
<gene>
    <name evidence="1" type="ORF">ACFSJH_05995</name>
</gene>
<organism evidence="1 2">
    <name type="scientific">Paenibacillus yanchengensis</name>
    <dbReference type="NCBI Taxonomy" id="2035833"/>
    <lineage>
        <taxon>Bacteria</taxon>
        <taxon>Bacillati</taxon>
        <taxon>Bacillota</taxon>
        <taxon>Bacilli</taxon>
        <taxon>Bacillales</taxon>
        <taxon>Paenibacillaceae</taxon>
        <taxon>Paenibacillus</taxon>
    </lineage>
</organism>
<evidence type="ECO:0000313" key="2">
    <source>
        <dbReference type="Proteomes" id="UP001597362"/>
    </source>
</evidence>
<proteinExistence type="predicted"/>
<dbReference type="EMBL" id="JBHUHO010000014">
    <property type="protein sequence ID" value="MFD2115284.1"/>
    <property type="molecule type" value="Genomic_DNA"/>
</dbReference>
<sequence length="97" mass="11562">MLNTNEMKIFIEKHQLIEQSRVSFYRYIDDFDGLDEFDDIIINLYKVQMVINYQFDEPVEYLQILLSVLGNNVRFAEYSYLVTLSGEVIDDSLIYCK</sequence>
<dbReference type="Proteomes" id="UP001597362">
    <property type="component" value="Unassembled WGS sequence"/>
</dbReference>
<reference evidence="2" key="1">
    <citation type="journal article" date="2019" name="Int. J. Syst. Evol. Microbiol.">
        <title>The Global Catalogue of Microorganisms (GCM) 10K type strain sequencing project: providing services to taxonomists for standard genome sequencing and annotation.</title>
        <authorList>
            <consortium name="The Broad Institute Genomics Platform"/>
            <consortium name="The Broad Institute Genome Sequencing Center for Infectious Disease"/>
            <person name="Wu L."/>
            <person name="Ma J."/>
        </authorList>
    </citation>
    <scope>NUCLEOTIDE SEQUENCE [LARGE SCALE GENOMIC DNA]</scope>
    <source>
        <strain evidence="2">GH52</strain>
    </source>
</reference>
<protein>
    <submittedName>
        <fullName evidence="1">Uncharacterized protein</fullName>
    </submittedName>
</protein>
<keyword evidence="2" id="KW-1185">Reference proteome</keyword>
<evidence type="ECO:0000313" key="1">
    <source>
        <dbReference type="EMBL" id="MFD2115284.1"/>
    </source>
</evidence>
<name>A0ABW4YHZ2_9BACL</name>